<sequence length="131" mass="14827">MEASLEEDGMGDLVIRDETMSGRRDDNDMDVDEELGADASVLEMPDIEARPSSQSSLQRKRSTPQRRRSSRPVRTLEALKTRIEEEDALHALPDSWTALQDITEELEVDDGLKIQEDDYCHIGELVFCPHA</sequence>
<feature type="compositionally biased region" description="Basic residues" evidence="1">
    <location>
        <begin position="58"/>
        <end position="71"/>
    </location>
</feature>
<dbReference type="EMBL" id="WIGN01000883">
    <property type="protein sequence ID" value="KAF6782653.1"/>
    <property type="molecule type" value="Genomic_DNA"/>
</dbReference>
<evidence type="ECO:0000313" key="3">
    <source>
        <dbReference type="Proteomes" id="UP000652219"/>
    </source>
</evidence>
<keyword evidence="3" id="KW-1185">Reference proteome</keyword>
<evidence type="ECO:0000256" key="1">
    <source>
        <dbReference type="SAM" id="MobiDB-lite"/>
    </source>
</evidence>
<comment type="caution">
    <text evidence="2">The sequence shown here is derived from an EMBL/GenBank/DDBJ whole genome shotgun (WGS) entry which is preliminary data.</text>
</comment>
<dbReference type="Proteomes" id="UP000652219">
    <property type="component" value="Unassembled WGS sequence"/>
</dbReference>
<feature type="region of interest" description="Disordered" evidence="1">
    <location>
        <begin position="1"/>
        <end position="75"/>
    </location>
</feature>
<proteinExistence type="predicted"/>
<accession>A0A8H6ILN5</accession>
<organism evidence="2 3">
    <name type="scientific">Colletotrichum sojae</name>
    <dbReference type="NCBI Taxonomy" id="2175907"/>
    <lineage>
        <taxon>Eukaryota</taxon>
        <taxon>Fungi</taxon>
        <taxon>Dikarya</taxon>
        <taxon>Ascomycota</taxon>
        <taxon>Pezizomycotina</taxon>
        <taxon>Sordariomycetes</taxon>
        <taxon>Hypocreomycetidae</taxon>
        <taxon>Glomerellales</taxon>
        <taxon>Glomerellaceae</taxon>
        <taxon>Colletotrichum</taxon>
        <taxon>Colletotrichum orchidearum species complex</taxon>
    </lineage>
</organism>
<feature type="compositionally biased region" description="Basic and acidic residues" evidence="1">
    <location>
        <begin position="14"/>
        <end position="26"/>
    </location>
</feature>
<dbReference type="AlphaFoldDB" id="A0A8H6ILN5"/>
<feature type="compositionally biased region" description="Acidic residues" evidence="1">
    <location>
        <begin position="1"/>
        <end position="10"/>
    </location>
</feature>
<reference evidence="2 3" key="1">
    <citation type="journal article" date="2020" name="Phytopathology">
        <title>Genome Sequence Resources of Colletotrichum truncatum, C. plurivorum, C. musicola, and C. sojae: Four Species Pathogenic to Soybean (Glycine max).</title>
        <authorList>
            <person name="Rogerio F."/>
            <person name="Boufleur T.R."/>
            <person name="Ciampi-Guillardi M."/>
            <person name="Sukno S.A."/>
            <person name="Thon M.R."/>
            <person name="Massola Junior N.S."/>
            <person name="Baroncelli R."/>
        </authorList>
    </citation>
    <scope>NUCLEOTIDE SEQUENCE [LARGE SCALE GENOMIC DNA]</scope>
    <source>
        <strain evidence="2 3">LFN0009</strain>
    </source>
</reference>
<protein>
    <submittedName>
        <fullName evidence="2">Uncharacterized protein</fullName>
    </submittedName>
</protein>
<feature type="compositionally biased region" description="Acidic residues" evidence="1">
    <location>
        <begin position="27"/>
        <end position="36"/>
    </location>
</feature>
<evidence type="ECO:0000313" key="2">
    <source>
        <dbReference type="EMBL" id="KAF6782653.1"/>
    </source>
</evidence>
<name>A0A8H6ILN5_9PEZI</name>
<gene>
    <name evidence="2" type="ORF">CSOJ01_15978</name>
</gene>